<evidence type="ECO:0000313" key="5">
    <source>
        <dbReference type="Proteomes" id="UP001465426"/>
    </source>
</evidence>
<dbReference type="Proteomes" id="UP001465426">
    <property type="component" value="Unassembled WGS sequence"/>
</dbReference>
<dbReference type="InterPro" id="IPR010708">
    <property type="entry name" value="5'(3')-deoxyribonucleotidase"/>
</dbReference>
<gene>
    <name evidence="4" type="ORF">WMO63_04295</name>
</gene>
<dbReference type="EMBL" id="JBBMFN010000005">
    <property type="protein sequence ID" value="MEQ2464889.1"/>
    <property type="molecule type" value="Genomic_DNA"/>
</dbReference>
<dbReference type="Gene3D" id="3.40.50.1000">
    <property type="entry name" value="HAD superfamily/HAD-like"/>
    <property type="match status" value="1"/>
</dbReference>
<dbReference type="SUPFAM" id="SSF56784">
    <property type="entry name" value="HAD-like"/>
    <property type="match status" value="1"/>
</dbReference>
<proteinExistence type="inferred from homology"/>
<dbReference type="EC" id="3.1.3.-" evidence="3"/>
<evidence type="ECO:0000313" key="4">
    <source>
        <dbReference type="EMBL" id="MEQ2464889.1"/>
    </source>
</evidence>
<accession>A0ABV1EUW3</accession>
<reference evidence="4 5" key="1">
    <citation type="submission" date="2024-03" db="EMBL/GenBank/DDBJ databases">
        <title>Human intestinal bacterial collection.</title>
        <authorList>
            <person name="Pauvert C."/>
            <person name="Hitch T.C.A."/>
            <person name="Clavel T."/>
        </authorList>
    </citation>
    <scope>NUCLEOTIDE SEQUENCE [LARGE SCALE GENOMIC DNA]</scope>
    <source>
        <strain evidence="4 5">CLA-SR-H024</strain>
    </source>
</reference>
<dbReference type="InterPro" id="IPR052419">
    <property type="entry name" value="5_3-deoxyribonucleotidase-like"/>
</dbReference>
<dbReference type="RefSeq" id="WP_031535401.1">
    <property type="nucleotide sequence ID" value="NZ_JBBMFN010000005.1"/>
</dbReference>
<comment type="caution">
    <text evidence="4">The sequence shown here is derived from an EMBL/GenBank/DDBJ whole genome shotgun (WGS) entry which is preliminary data.</text>
</comment>
<keyword evidence="2 3" id="KW-0378">Hydrolase</keyword>
<dbReference type="InterPro" id="IPR009206">
    <property type="entry name" value="Nucleotidase_putative"/>
</dbReference>
<evidence type="ECO:0000256" key="2">
    <source>
        <dbReference type="ARBA" id="ARBA00022801"/>
    </source>
</evidence>
<dbReference type="Pfam" id="PF06941">
    <property type="entry name" value="NT5C"/>
    <property type="match status" value="1"/>
</dbReference>
<dbReference type="PANTHER" id="PTHR35134:SF2">
    <property type="entry name" value="NUCLEOTIDASE YQFW-RELATED"/>
    <property type="match status" value="1"/>
</dbReference>
<sequence>MKKMRFGIDIDGTVTSPATFVPFLNESFQLNITLEDVVQYEFYPLVNVTNEEFDKWFLENEARIYSSSPLAEGASVVLQKWAKQHELIFISARGEGMLELTKQWFENNGISFDHIELIGSHHKIAAAKRNMVDIFFEDKHDNAVMLHEELGIPVILFDTPYNRKPIPKGVKRVTTWNEAYQWVEEWVKTQVNQ</sequence>
<evidence type="ECO:0000256" key="1">
    <source>
        <dbReference type="ARBA" id="ARBA00009589"/>
    </source>
</evidence>
<dbReference type="PANTHER" id="PTHR35134">
    <property type="entry name" value="NUCLEOTIDASE YQFW-RELATED"/>
    <property type="match status" value="1"/>
</dbReference>
<dbReference type="PIRSF" id="PIRSF021362">
    <property type="entry name" value="UCP021362_HAD"/>
    <property type="match status" value="1"/>
</dbReference>
<dbReference type="InterPro" id="IPR036412">
    <property type="entry name" value="HAD-like_sf"/>
</dbReference>
<dbReference type="InterPro" id="IPR023214">
    <property type="entry name" value="HAD_sf"/>
</dbReference>
<organism evidence="4 5">
    <name type="scientific">Niallia hominis</name>
    <dbReference type="NCBI Taxonomy" id="3133173"/>
    <lineage>
        <taxon>Bacteria</taxon>
        <taxon>Bacillati</taxon>
        <taxon>Bacillota</taxon>
        <taxon>Bacilli</taxon>
        <taxon>Bacillales</taxon>
        <taxon>Bacillaceae</taxon>
        <taxon>Niallia</taxon>
    </lineage>
</organism>
<comment type="similarity">
    <text evidence="1 3">Belongs to the 5'(3')-deoxyribonucleotidase family.</text>
</comment>
<evidence type="ECO:0000256" key="3">
    <source>
        <dbReference type="PIRNR" id="PIRNR021362"/>
    </source>
</evidence>
<protein>
    <recommendedName>
        <fullName evidence="3">Nucleotidase</fullName>
        <ecNumber evidence="3">3.1.3.-</ecNumber>
    </recommendedName>
</protein>
<name>A0ABV1EUW3_9BACI</name>
<keyword evidence="5" id="KW-1185">Reference proteome</keyword>